<feature type="binding site" evidence="6">
    <location>
        <position position="384"/>
    </location>
    <ligand>
        <name>Mg(2+)</name>
        <dbReference type="ChEBI" id="CHEBI:18420"/>
    </ligand>
</feature>
<evidence type="ECO:0000256" key="2">
    <source>
        <dbReference type="ARBA" id="ARBA00022679"/>
    </source>
</evidence>
<dbReference type="PROSITE" id="PS01075">
    <property type="entry name" value="ACETATE_KINASE_1"/>
    <property type="match status" value="1"/>
</dbReference>
<feature type="site" description="Transition state stabilizer" evidence="6">
    <location>
        <position position="180"/>
    </location>
</feature>
<dbReference type="RefSeq" id="WP_134358654.1">
    <property type="nucleotide sequence ID" value="NZ_CP038033.1"/>
</dbReference>
<dbReference type="PANTHER" id="PTHR21060:SF15">
    <property type="entry name" value="ACETATE KINASE-RELATED"/>
    <property type="match status" value="1"/>
</dbReference>
<dbReference type="KEGG" id="nwr:E3U44_13400"/>
<keyword evidence="9" id="KW-1185">Reference proteome</keyword>
<dbReference type="GO" id="GO:0006083">
    <property type="term" value="P:acetate metabolic process"/>
    <property type="evidence" value="ECO:0007669"/>
    <property type="project" value="TreeGrafter"/>
</dbReference>
<dbReference type="UniPathway" id="UPA00340">
    <property type="reaction ID" value="UER00458"/>
</dbReference>
<comment type="cofactor">
    <cofactor evidence="6">
        <name>Mg(2+)</name>
        <dbReference type="ChEBI" id="CHEBI:18420"/>
    </cofactor>
    <cofactor evidence="6">
        <name>Mn(2+)</name>
        <dbReference type="ChEBI" id="CHEBI:29035"/>
    </cofactor>
    <text evidence="6">Mg(2+). Can also accept Mn(2+).</text>
</comment>
<keyword evidence="6" id="KW-0479">Metal-binding</keyword>
<keyword evidence="6" id="KW-0963">Cytoplasm</keyword>
<dbReference type="Pfam" id="PF00871">
    <property type="entry name" value="Acetate_kinase"/>
    <property type="match status" value="1"/>
</dbReference>
<dbReference type="GO" id="GO:0008776">
    <property type="term" value="F:acetate kinase activity"/>
    <property type="evidence" value="ECO:0007669"/>
    <property type="project" value="UniProtKB-UniRule"/>
</dbReference>
<evidence type="ECO:0000256" key="1">
    <source>
        <dbReference type="ARBA" id="ARBA00008748"/>
    </source>
</evidence>
<dbReference type="Gene3D" id="3.30.420.40">
    <property type="match status" value="2"/>
</dbReference>
<reference evidence="8 9" key="1">
    <citation type="submission" date="2019-03" db="EMBL/GenBank/DDBJ databases">
        <title>The genome sequence of Nitrosococcus wardiae strain D1FHST reveals the archetypal metabolic capacity of ammonia-oxidizing Gammaproteobacteria.</title>
        <authorList>
            <person name="Wang L."/>
            <person name="Lim C.K."/>
            <person name="Hanson T.E."/>
            <person name="Dang H."/>
            <person name="Klotz M.G."/>
        </authorList>
    </citation>
    <scope>NUCLEOTIDE SEQUENCE [LARGE SCALE GENOMIC DNA]</scope>
    <source>
        <strain evidence="8 9">D1FHS</strain>
    </source>
</reference>
<dbReference type="GO" id="GO:0005524">
    <property type="term" value="F:ATP binding"/>
    <property type="evidence" value="ECO:0007669"/>
    <property type="project" value="UniProtKB-KW"/>
</dbReference>
<dbReference type="PROSITE" id="PS01076">
    <property type="entry name" value="ACETATE_KINASE_2"/>
    <property type="match status" value="1"/>
</dbReference>
<dbReference type="SUPFAM" id="SSF53067">
    <property type="entry name" value="Actin-like ATPase domain"/>
    <property type="match status" value="2"/>
</dbReference>
<dbReference type="InterPro" id="IPR004372">
    <property type="entry name" value="Ac/propionate_kinase"/>
</dbReference>
<dbReference type="GO" id="GO:0005737">
    <property type="term" value="C:cytoplasm"/>
    <property type="evidence" value="ECO:0007669"/>
    <property type="project" value="UniProtKB-SubCell"/>
</dbReference>
<sequence length="406" mass="44141">MTVLVINSGSSSIKYQLFKGALALAGGVVERIGEPKSRFVHRLFQNRQTIDEAVFEQPISDHGEGMSQVFTALVESGCLQHKADLLGIGHRVVHGGEAFKEPTLINDQVLAKIAEIIPLAPLHNPANLKGIQVALEIYPDVPQVAVFDTAFHQTLPPSIFHYPLPHSWYKTHHIRRYGFHGTSHHYISKQAAAYLKQPLETLNLITLHLGNGASATAIKAGKSIDTSMGMTPLEGLMMGTRCGDIDPSLPLYLTQVLGKSPEDLNSLLNRESGLKGICGANDMRQVHALAKAGDPLASLAIEMYCYRIKKYIGAYYAVLGRLDVLIFTGGIGENDAMIRNSVCAELAHLGIVIDHKKNQTASHDIFAIQGEAGAVTVLVIPTDEELEIAQQTLDLIQNQKCLGAYS</sequence>
<dbReference type="PRINTS" id="PR00471">
    <property type="entry name" value="ACETATEKNASE"/>
</dbReference>
<comment type="function">
    <text evidence="6">Catalyzes the formation of acetyl phosphate from acetate and ATP. Can also catalyze the reverse reaction.</text>
</comment>
<feature type="binding site" evidence="6">
    <location>
        <position position="7"/>
    </location>
    <ligand>
        <name>Mg(2+)</name>
        <dbReference type="ChEBI" id="CHEBI:18420"/>
    </ligand>
</feature>
<keyword evidence="5 6" id="KW-0067">ATP-binding</keyword>
<evidence type="ECO:0000256" key="3">
    <source>
        <dbReference type="ARBA" id="ARBA00022741"/>
    </source>
</evidence>
<evidence type="ECO:0000256" key="5">
    <source>
        <dbReference type="ARBA" id="ARBA00022840"/>
    </source>
</evidence>
<dbReference type="CDD" id="cd24010">
    <property type="entry name" value="ASKHA_NBD_AcK_PK"/>
    <property type="match status" value="1"/>
</dbReference>
<protein>
    <recommendedName>
        <fullName evidence="6">Acetate kinase</fullName>
        <ecNumber evidence="6">2.7.2.1</ecNumber>
    </recommendedName>
    <alternativeName>
        <fullName evidence="6">Acetokinase</fullName>
    </alternativeName>
</protein>
<dbReference type="PANTHER" id="PTHR21060">
    <property type="entry name" value="ACETATE KINASE"/>
    <property type="match status" value="1"/>
</dbReference>
<feature type="binding site" evidence="6">
    <location>
        <begin position="282"/>
        <end position="284"/>
    </location>
    <ligand>
        <name>ATP</name>
        <dbReference type="ChEBI" id="CHEBI:30616"/>
    </ligand>
</feature>
<feature type="binding site" evidence="6">
    <location>
        <begin position="208"/>
        <end position="212"/>
    </location>
    <ligand>
        <name>ATP</name>
        <dbReference type="ChEBI" id="CHEBI:30616"/>
    </ligand>
</feature>
<evidence type="ECO:0000256" key="6">
    <source>
        <dbReference type="HAMAP-Rule" id="MF_00020"/>
    </source>
</evidence>
<evidence type="ECO:0000256" key="4">
    <source>
        <dbReference type="ARBA" id="ARBA00022777"/>
    </source>
</evidence>
<dbReference type="InterPro" id="IPR000890">
    <property type="entry name" value="Aliphatic_acid_kin_short-chain"/>
</dbReference>
<keyword evidence="3 6" id="KW-0547">Nucleotide-binding</keyword>
<name>A0A4P7C1Q1_9GAMM</name>
<dbReference type="NCBIfam" id="TIGR00016">
    <property type="entry name" value="ackA"/>
    <property type="match status" value="1"/>
</dbReference>
<dbReference type="GO" id="GO:0000287">
    <property type="term" value="F:magnesium ion binding"/>
    <property type="evidence" value="ECO:0007669"/>
    <property type="project" value="UniProtKB-UniRule"/>
</dbReference>
<comment type="pathway">
    <text evidence="6">Metabolic intermediate biosynthesis; acetyl-CoA biosynthesis; acetyl-CoA from acetate: step 1/2.</text>
</comment>
<evidence type="ECO:0000313" key="8">
    <source>
        <dbReference type="EMBL" id="QBQ55394.1"/>
    </source>
</evidence>
<feature type="binding site" evidence="6">
    <location>
        <begin position="330"/>
        <end position="334"/>
    </location>
    <ligand>
        <name>ATP</name>
        <dbReference type="ChEBI" id="CHEBI:30616"/>
    </ligand>
</feature>
<dbReference type="AlphaFoldDB" id="A0A4P7C1Q1"/>
<keyword evidence="4 6" id="KW-0418">Kinase</keyword>
<organism evidence="8 9">
    <name type="scientific">Nitrosococcus wardiae</name>
    <dbReference type="NCBI Taxonomy" id="1814290"/>
    <lineage>
        <taxon>Bacteria</taxon>
        <taxon>Pseudomonadati</taxon>
        <taxon>Pseudomonadota</taxon>
        <taxon>Gammaproteobacteria</taxon>
        <taxon>Chromatiales</taxon>
        <taxon>Chromatiaceae</taxon>
        <taxon>Nitrosococcus</taxon>
    </lineage>
</organism>
<keyword evidence="2 6" id="KW-0808">Transferase</keyword>
<comment type="similarity">
    <text evidence="1 6 7">Belongs to the acetokinase family.</text>
</comment>
<feature type="site" description="Transition state stabilizer" evidence="6">
    <location>
        <position position="241"/>
    </location>
</feature>
<dbReference type="Proteomes" id="UP000294325">
    <property type="component" value="Chromosome"/>
</dbReference>
<dbReference type="PIRSF" id="PIRSF000722">
    <property type="entry name" value="Acetate_prop_kin"/>
    <property type="match status" value="1"/>
</dbReference>
<dbReference type="GO" id="GO:0006085">
    <property type="term" value="P:acetyl-CoA biosynthetic process"/>
    <property type="evidence" value="ECO:0007669"/>
    <property type="project" value="UniProtKB-UniRule"/>
</dbReference>
<dbReference type="InterPro" id="IPR023865">
    <property type="entry name" value="Aliphatic_acid_kinase_CS"/>
</dbReference>
<dbReference type="EC" id="2.7.2.1" evidence="6"/>
<dbReference type="InterPro" id="IPR043129">
    <property type="entry name" value="ATPase_NBD"/>
</dbReference>
<dbReference type="EMBL" id="CP038033">
    <property type="protein sequence ID" value="QBQ55394.1"/>
    <property type="molecule type" value="Genomic_DNA"/>
</dbReference>
<feature type="binding site" evidence="6">
    <location>
        <position position="91"/>
    </location>
    <ligand>
        <name>substrate</name>
    </ligand>
</feature>
<evidence type="ECO:0000256" key="7">
    <source>
        <dbReference type="RuleBase" id="RU003835"/>
    </source>
</evidence>
<gene>
    <name evidence="6" type="primary">ackA</name>
    <name evidence="8" type="ORF">E3U44_13400</name>
</gene>
<dbReference type="HAMAP" id="MF_00020">
    <property type="entry name" value="Acetate_kinase"/>
    <property type="match status" value="1"/>
</dbReference>
<keyword evidence="6" id="KW-0460">Magnesium</keyword>
<proteinExistence type="inferred from homology"/>
<comment type="catalytic activity">
    <reaction evidence="6">
        <text>acetate + ATP = acetyl phosphate + ADP</text>
        <dbReference type="Rhea" id="RHEA:11352"/>
        <dbReference type="ChEBI" id="CHEBI:22191"/>
        <dbReference type="ChEBI" id="CHEBI:30089"/>
        <dbReference type="ChEBI" id="CHEBI:30616"/>
        <dbReference type="ChEBI" id="CHEBI:456216"/>
        <dbReference type="EC" id="2.7.2.1"/>
    </reaction>
</comment>
<feature type="active site" description="Proton donor/acceptor" evidence="6">
    <location>
        <position position="148"/>
    </location>
</feature>
<evidence type="ECO:0000313" key="9">
    <source>
        <dbReference type="Proteomes" id="UP000294325"/>
    </source>
</evidence>
<accession>A0A4P7C1Q1</accession>
<feature type="binding site" evidence="6">
    <location>
        <position position="14"/>
    </location>
    <ligand>
        <name>ATP</name>
        <dbReference type="ChEBI" id="CHEBI:30616"/>
    </ligand>
</feature>
<comment type="subcellular location">
    <subcellularLocation>
        <location evidence="6">Cytoplasm</location>
    </subcellularLocation>
</comment>
<comment type="subunit">
    <text evidence="6">Homodimer.</text>
</comment>
<dbReference type="OrthoDB" id="9802453at2"/>